<gene>
    <name evidence="2" type="ORF">NDU88_007768</name>
</gene>
<feature type="region of interest" description="Disordered" evidence="1">
    <location>
        <begin position="1"/>
        <end position="32"/>
    </location>
</feature>
<comment type="caution">
    <text evidence="2">The sequence shown here is derived from an EMBL/GenBank/DDBJ whole genome shotgun (WGS) entry which is preliminary data.</text>
</comment>
<proteinExistence type="predicted"/>
<keyword evidence="3" id="KW-1185">Reference proteome</keyword>
<reference evidence="2" key="1">
    <citation type="journal article" date="2022" name="bioRxiv">
        <title>Sequencing and chromosome-scale assembly of the giantPleurodeles waltlgenome.</title>
        <authorList>
            <person name="Brown T."/>
            <person name="Elewa A."/>
            <person name="Iarovenko S."/>
            <person name="Subramanian E."/>
            <person name="Araus A.J."/>
            <person name="Petzold A."/>
            <person name="Susuki M."/>
            <person name="Suzuki K.-i.T."/>
            <person name="Hayashi T."/>
            <person name="Toyoda A."/>
            <person name="Oliveira C."/>
            <person name="Osipova E."/>
            <person name="Leigh N.D."/>
            <person name="Simon A."/>
            <person name="Yun M.H."/>
        </authorList>
    </citation>
    <scope>NUCLEOTIDE SEQUENCE</scope>
    <source>
        <strain evidence="2">20211129_DDA</strain>
        <tissue evidence="2">Liver</tissue>
    </source>
</reference>
<sequence length="105" mass="11571">MSDRRKSGTGTLACAPKSMECSSTSSLSPHHGTVAAEIRAERSMAKQLQRVIAPAPVSSSSEQRWSRPDRTQGETIAFRSLSIQKRHKRHPNVFETLGGVQLLDR</sequence>
<protein>
    <submittedName>
        <fullName evidence="2">Uncharacterized protein</fullName>
    </submittedName>
</protein>
<organism evidence="2 3">
    <name type="scientific">Pleurodeles waltl</name>
    <name type="common">Iberian ribbed newt</name>
    <dbReference type="NCBI Taxonomy" id="8319"/>
    <lineage>
        <taxon>Eukaryota</taxon>
        <taxon>Metazoa</taxon>
        <taxon>Chordata</taxon>
        <taxon>Craniata</taxon>
        <taxon>Vertebrata</taxon>
        <taxon>Euteleostomi</taxon>
        <taxon>Amphibia</taxon>
        <taxon>Batrachia</taxon>
        <taxon>Caudata</taxon>
        <taxon>Salamandroidea</taxon>
        <taxon>Salamandridae</taxon>
        <taxon>Pleurodelinae</taxon>
        <taxon>Pleurodeles</taxon>
    </lineage>
</organism>
<accession>A0AAV7STP2</accession>
<evidence type="ECO:0000313" key="3">
    <source>
        <dbReference type="Proteomes" id="UP001066276"/>
    </source>
</evidence>
<evidence type="ECO:0000313" key="2">
    <source>
        <dbReference type="EMBL" id="KAJ1167376.1"/>
    </source>
</evidence>
<name>A0AAV7STP2_PLEWA</name>
<dbReference type="Proteomes" id="UP001066276">
    <property type="component" value="Chromosome 4_2"/>
</dbReference>
<evidence type="ECO:0000256" key="1">
    <source>
        <dbReference type="SAM" id="MobiDB-lite"/>
    </source>
</evidence>
<feature type="region of interest" description="Disordered" evidence="1">
    <location>
        <begin position="52"/>
        <end position="72"/>
    </location>
</feature>
<dbReference type="EMBL" id="JANPWB010000008">
    <property type="protein sequence ID" value="KAJ1167376.1"/>
    <property type="molecule type" value="Genomic_DNA"/>
</dbReference>
<dbReference type="AlphaFoldDB" id="A0AAV7STP2"/>